<reference evidence="3 4" key="1">
    <citation type="submission" date="2020-03" db="EMBL/GenBank/DDBJ databases">
        <title>Genome sequence of Toxoplasma gondii RH-88 strain.</title>
        <authorList>
            <person name="Lorenzi H.A."/>
            <person name="Venepally P."/>
            <person name="Rozenberg A."/>
            <person name="Sibley D."/>
        </authorList>
    </citation>
    <scope>NUCLEOTIDE SEQUENCE [LARGE SCALE GENOMIC DNA]</scope>
    <source>
        <strain evidence="3 4">RH-88</strain>
    </source>
</reference>
<protein>
    <submittedName>
        <fullName evidence="3">Family A protein</fullName>
    </submittedName>
</protein>
<accession>A0A7J6JW23</accession>
<dbReference type="EMBL" id="JAAUHK010000197">
    <property type="protein sequence ID" value="KAF4638944.1"/>
    <property type="molecule type" value="Genomic_DNA"/>
</dbReference>
<feature type="chain" id="PRO_5029635513" evidence="2">
    <location>
        <begin position="23"/>
        <end position="361"/>
    </location>
</feature>
<dbReference type="VEuPathDB" id="ToxoDB:TGME49_278320"/>
<evidence type="ECO:0000313" key="3">
    <source>
        <dbReference type="EMBL" id="KAF4638944.1"/>
    </source>
</evidence>
<keyword evidence="4" id="KW-1185">Reference proteome</keyword>
<comment type="caution">
    <text evidence="3">The sequence shown here is derived from an EMBL/GenBank/DDBJ whole genome shotgun (WGS) entry which is preliminary data.</text>
</comment>
<evidence type="ECO:0000256" key="1">
    <source>
        <dbReference type="SAM" id="MobiDB-lite"/>
    </source>
</evidence>
<proteinExistence type="predicted"/>
<feature type="region of interest" description="Disordered" evidence="1">
    <location>
        <begin position="167"/>
        <end position="311"/>
    </location>
</feature>
<organism evidence="3 4">
    <name type="scientific">Toxoplasma gondii</name>
    <dbReference type="NCBI Taxonomy" id="5811"/>
    <lineage>
        <taxon>Eukaryota</taxon>
        <taxon>Sar</taxon>
        <taxon>Alveolata</taxon>
        <taxon>Apicomplexa</taxon>
        <taxon>Conoidasida</taxon>
        <taxon>Coccidia</taxon>
        <taxon>Eucoccidiorida</taxon>
        <taxon>Eimeriorina</taxon>
        <taxon>Sarcocystidae</taxon>
        <taxon>Toxoplasma</taxon>
    </lineage>
</organism>
<feature type="compositionally biased region" description="Basic and acidic residues" evidence="1">
    <location>
        <begin position="287"/>
        <end position="303"/>
    </location>
</feature>
<keyword evidence="2" id="KW-0732">Signal</keyword>
<evidence type="ECO:0000313" key="4">
    <source>
        <dbReference type="Proteomes" id="UP000557509"/>
    </source>
</evidence>
<feature type="compositionally biased region" description="Low complexity" evidence="1">
    <location>
        <begin position="198"/>
        <end position="218"/>
    </location>
</feature>
<sequence>MARQLFRVVCLTLVTGTALSCAASEKEPTATADFTATIPKTGLERSVEKVFFLGPSNTLQVIDQTGAAVYLPEKSANTQEASSKPYSVAYRFENGACDFTKTVEFKDIFPDYTTAVWDQEQKDSATSGSGSAEKVVKYRFTNPPAEYLGEGLSFCVRFKTVLAAGLGSPTKTSTSSTSHGGSDGQTPGDETTEEESPQEQGPSQGPVDGSSPGDGSQGHSEEVGQQLPSVGQGEEEEEENSDIGASPATPGVVAGGADSPAVPGEPPAHNAEKDQGSPSLFNPQGKVTEEKGRLDHDEGHEGEDATQEPSGVNVRRLDAPALVQDAYLTIVVHSAAWSSASGIGVSSGILITVTVTLLQIW</sequence>
<gene>
    <name evidence="3" type="ORF">TGRH88_065530</name>
</gene>
<dbReference type="AlphaFoldDB" id="A0A7J6JW23"/>
<feature type="signal peptide" evidence="2">
    <location>
        <begin position="1"/>
        <end position="22"/>
    </location>
</feature>
<dbReference type="PROSITE" id="PS51257">
    <property type="entry name" value="PROKAR_LIPOPROTEIN"/>
    <property type="match status" value="1"/>
</dbReference>
<feature type="compositionally biased region" description="Low complexity" evidence="1">
    <location>
        <begin position="167"/>
        <end position="186"/>
    </location>
</feature>
<dbReference type="Proteomes" id="UP000557509">
    <property type="component" value="Unassembled WGS sequence"/>
</dbReference>
<name>A0A7J6JW23_TOXGO</name>
<evidence type="ECO:0000256" key="2">
    <source>
        <dbReference type="SAM" id="SignalP"/>
    </source>
</evidence>